<protein>
    <submittedName>
        <fullName evidence="1">Uncharacterized protein</fullName>
    </submittedName>
</protein>
<gene>
    <name evidence="1" type="ORF">C2G38_2199900</name>
</gene>
<accession>A0A397UR64</accession>
<dbReference type="EMBL" id="QKWP01000996">
    <property type="protein sequence ID" value="RIB12714.1"/>
    <property type="molecule type" value="Genomic_DNA"/>
</dbReference>
<comment type="caution">
    <text evidence="1">The sequence shown here is derived from an EMBL/GenBank/DDBJ whole genome shotgun (WGS) entry which is preliminary data.</text>
</comment>
<dbReference type="Proteomes" id="UP000266673">
    <property type="component" value="Unassembled WGS sequence"/>
</dbReference>
<organism evidence="1 2">
    <name type="scientific">Gigaspora rosea</name>
    <dbReference type="NCBI Taxonomy" id="44941"/>
    <lineage>
        <taxon>Eukaryota</taxon>
        <taxon>Fungi</taxon>
        <taxon>Fungi incertae sedis</taxon>
        <taxon>Mucoromycota</taxon>
        <taxon>Glomeromycotina</taxon>
        <taxon>Glomeromycetes</taxon>
        <taxon>Diversisporales</taxon>
        <taxon>Gigasporaceae</taxon>
        <taxon>Gigaspora</taxon>
    </lineage>
</organism>
<sequence length="95" mass="11116">MNDQQYRNKYINFNRNVIKKHNPKNHKQALYKKYKPNIFNINQDGRNEAVNINVTEPPVGTLTGSQPLPPKFLTPQILINFATMRKRNLIVVIIE</sequence>
<evidence type="ECO:0000313" key="1">
    <source>
        <dbReference type="EMBL" id="RIB12714.1"/>
    </source>
</evidence>
<evidence type="ECO:0000313" key="2">
    <source>
        <dbReference type="Proteomes" id="UP000266673"/>
    </source>
</evidence>
<reference evidence="1 2" key="1">
    <citation type="submission" date="2018-06" db="EMBL/GenBank/DDBJ databases">
        <title>Comparative genomics reveals the genomic features of Rhizophagus irregularis, R. cerebriforme, R. diaphanum and Gigaspora rosea, and their symbiotic lifestyle signature.</title>
        <authorList>
            <person name="Morin E."/>
            <person name="San Clemente H."/>
            <person name="Chen E.C.H."/>
            <person name="De La Providencia I."/>
            <person name="Hainaut M."/>
            <person name="Kuo A."/>
            <person name="Kohler A."/>
            <person name="Murat C."/>
            <person name="Tang N."/>
            <person name="Roy S."/>
            <person name="Loubradou J."/>
            <person name="Henrissat B."/>
            <person name="Grigoriev I.V."/>
            <person name="Corradi N."/>
            <person name="Roux C."/>
            <person name="Martin F.M."/>
        </authorList>
    </citation>
    <scope>NUCLEOTIDE SEQUENCE [LARGE SCALE GENOMIC DNA]</scope>
    <source>
        <strain evidence="1 2">DAOM 194757</strain>
    </source>
</reference>
<dbReference type="AlphaFoldDB" id="A0A397UR64"/>
<name>A0A397UR64_9GLOM</name>
<proteinExistence type="predicted"/>
<keyword evidence="2" id="KW-1185">Reference proteome</keyword>